<reference evidence="2 3" key="1">
    <citation type="submission" date="2014-09" db="EMBL/GenBank/DDBJ databases">
        <title>Draft genome of Bradyrhizobium japonicum Is-34.</title>
        <authorList>
            <person name="Tsurumaru H."/>
            <person name="Yamakawa T."/>
            <person name="Hashimoto S."/>
            <person name="Okizaki K."/>
            <person name="Kanesaki Y."/>
            <person name="Yoshikawa H."/>
            <person name="Yajima S."/>
        </authorList>
    </citation>
    <scope>NUCLEOTIDE SEQUENCE [LARGE SCALE GENOMIC DNA]</scope>
    <source>
        <strain evidence="2 3">Is-34</strain>
    </source>
</reference>
<dbReference type="Proteomes" id="UP000181962">
    <property type="component" value="Chromosome"/>
</dbReference>
<sequence length="74" mass="8438">MCTSYAIGIGSPQKHLDQPLEFCVGIRDPSACMRHFHAWKSRSRRQTSIVLAKRRLHLLPLEYGAGLVECWSRA</sequence>
<organism evidence="2 3">
    <name type="scientific">Bradyrhizobium japonicum</name>
    <dbReference type="NCBI Taxonomy" id="375"/>
    <lineage>
        <taxon>Bacteria</taxon>
        <taxon>Pseudomonadati</taxon>
        <taxon>Pseudomonadota</taxon>
        <taxon>Alphaproteobacteria</taxon>
        <taxon>Hyphomicrobiales</taxon>
        <taxon>Nitrobacteraceae</taxon>
        <taxon>Bradyrhizobium</taxon>
    </lineage>
</organism>
<reference evidence="1 4" key="2">
    <citation type="submission" date="2016-11" db="EMBL/GenBank/DDBJ databases">
        <title>Complete Genome Sequence of Bradyrhizobium sp. strain J5, an isolated from soybean nodule in Hokkaido.</title>
        <authorList>
            <person name="Kanehara K."/>
        </authorList>
    </citation>
    <scope>NUCLEOTIDE SEQUENCE [LARGE SCALE GENOMIC DNA]</scope>
    <source>
        <strain evidence="1 4">J5</strain>
    </source>
</reference>
<dbReference type="EMBL" id="JRPN01000001">
    <property type="protein sequence ID" value="KGT81755.1"/>
    <property type="molecule type" value="Genomic_DNA"/>
</dbReference>
<dbReference type="AlphaFoldDB" id="A0A0A3Y532"/>
<name>A0A0A3Y532_BRAJP</name>
<protein>
    <submittedName>
        <fullName evidence="2">Uncharacterized protein</fullName>
    </submittedName>
</protein>
<evidence type="ECO:0000313" key="3">
    <source>
        <dbReference type="Proteomes" id="UP000030377"/>
    </source>
</evidence>
<evidence type="ECO:0000313" key="1">
    <source>
        <dbReference type="EMBL" id="APG09562.1"/>
    </source>
</evidence>
<accession>A0A0A3Y532</accession>
<proteinExistence type="predicted"/>
<gene>
    <name evidence="1" type="ORF">BKD09_14555</name>
    <name evidence="2" type="ORF">MA20_03305</name>
</gene>
<evidence type="ECO:0000313" key="2">
    <source>
        <dbReference type="EMBL" id="KGT81755.1"/>
    </source>
</evidence>
<evidence type="ECO:0000313" key="4">
    <source>
        <dbReference type="Proteomes" id="UP000181962"/>
    </source>
</evidence>
<dbReference type="Proteomes" id="UP000030377">
    <property type="component" value="Unassembled WGS sequence"/>
</dbReference>
<dbReference type="EMBL" id="CP017637">
    <property type="protein sequence ID" value="APG09562.1"/>
    <property type="molecule type" value="Genomic_DNA"/>
</dbReference>